<proteinExistence type="predicted"/>
<dbReference type="EMBL" id="JRAA01000002">
    <property type="protein sequence ID" value="KHF25243.1"/>
    <property type="molecule type" value="Genomic_DNA"/>
</dbReference>
<evidence type="ECO:0000256" key="6">
    <source>
        <dbReference type="PROSITE-ProRule" id="PRU00433"/>
    </source>
</evidence>
<gene>
    <name evidence="10" type="ORF">BOV88_11375</name>
    <name evidence="9" type="ORF">JV46_06010</name>
</gene>
<dbReference type="InterPro" id="IPR009056">
    <property type="entry name" value="Cyt_c-like_dom"/>
</dbReference>
<keyword evidence="11" id="KW-1185">Reference proteome</keyword>
<dbReference type="PANTHER" id="PTHR33751:SF9">
    <property type="entry name" value="CYTOCHROME C4"/>
    <property type="match status" value="1"/>
</dbReference>
<keyword evidence="7" id="KW-0732">Signal</keyword>
<accession>A0A0B0H4V5</accession>
<dbReference type="GO" id="GO:0009055">
    <property type="term" value="F:electron transfer activity"/>
    <property type="evidence" value="ECO:0007669"/>
    <property type="project" value="InterPro"/>
</dbReference>
<dbReference type="InterPro" id="IPR050597">
    <property type="entry name" value="Cytochrome_c_Oxidase_Subunit"/>
</dbReference>
<keyword evidence="4" id="KW-0249">Electron transport</keyword>
<dbReference type="OrthoDB" id="9796421at2"/>
<evidence type="ECO:0000256" key="3">
    <source>
        <dbReference type="ARBA" id="ARBA00022723"/>
    </source>
</evidence>
<keyword evidence="3 6" id="KW-0479">Metal-binding</keyword>
<dbReference type="AlphaFoldDB" id="A0A0B0H4V5"/>
<protein>
    <submittedName>
        <fullName evidence="9">Cytochrome c553</fullName>
    </submittedName>
</protein>
<evidence type="ECO:0000256" key="4">
    <source>
        <dbReference type="ARBA" id="ARBA00022982"/>
    </source>
</evidence>
<keyword evidence="5 6" id="KW-0408">Iron</keyword>
<evidence type="ECO:0000259" key="8">
    <source>
        <dbReference type="PROSITE" id="PS51007"/>
    </source>
</evidence>
<dbReference type="SUPFAM" id="SSF46626">
    <property type="entry name" value="Cytochrome c"/>
    <property type="match status" value="1"/>
</dbReference>
<dbReference type="GeneID" id="86992447"/>
<evidence type="ECO:0000313" key="11">
    <source>
        <dbReference type="Proteomes" id="UP000030856"/>
    </source>
</evidence>
<keyword evidence="2 6" id="KW-0349">Heme</keyword>
<comment type="caution">
    <text evidence="9">The sequence shown here is derived from an EMBL/GenBank/DDBJ whole genome shotgun (WGS) entry which is preliminary data.</text>
</comment>
<reference evidence="9 11" key="1">
    <citation type="journal article" date="2014" name="BMC Genomics">
        <title>The genome of the intracellular bacterium of the coastal bivalve, Solemya velum: a blueprint for thriving in and out of symbiosis.</title>
        <authorList>
            <person name="Dmytrenko O."/>
            <person name="Russell S.L."/>
            <person name="Loo W.T."/>
            <person name="Fontanez K.M."/>
            <person name="Liao L."/>
            <person name="Roeselers G."/>
            <person name="Sharma R."/>
            <person name="Stewart F.J."/>
            <person name="Newton I.L."/>
            <person name="Woyke T."/>
            <person name="Wu D."/>
            <person name="Lang J.M."/>
            <person name="Eisen J.A."/>
            <person name="Cavanaugh C.M."/>
        </authorList>
    </citation>
    <scope>NUCLEOTIDE SEQUENCE [LARGE SCALE GENOMIC DNA]</scope>
    <source>
        <strain evidence="9 11">WH</strain>
    </source>
</reference>
<organism evidence="9 11">
    <name type="scientific">Solemya velum gill symbiont</name>
    <dbReference type="NCBI Taxonomy" id="2340"/>
    <lineage>
        <taxon>Bacteria</taxon>
        <taxon>Pseudomonadati</taxon>
        <taxon>Pseudomonadota</taxon>
        <taxon>Gammaproteobacteria</taxon>
        <taxon>sulfur-oxidizing symbionts</taxon>
    </lineage>
</organism>
<dbReference type="eggNOG" id="COG2863">
    <property type="taxonomic scope" value="Bacteria"/>
</dbReference>
<dbReference type="GO" id="GO:0046872">
    <property type="term" value="F:metal ion binding"/>
    <property type="evidence" value="ECO:0007669"/>
    <property type="project" value="UniProtKB-KW"/>
</dbReference>
<dbReference type="Proteomes" id="UP000190962">
    <property type="component" value="Unassembled WGS sequence"/>
</dbReference>
<dbReference type="Pfam" id="PF00034">
    <property type="entry name" value="Cytochrom_C"/>
    <property type="match status" value="1"/>
</dbReference>
<dbReference type="EMBL" id="MPNX01000020">
    <property type="protein sequence ID" value="OOY34188.1"/>
    <property type="molecule type" value="Genomic_DNA"/>
</dbReference>
<feature type="signal peptide" evidence="7">
    <location>
        <begin position="1"/>
        <end position="22"/>
    </location>
</feature>
<evidence type="ECO:0000256" key="7">
    <source>
        <dbReference type="SAM" id="SignalP"/>
    </source>
</evidence>
<evidence type="ECO:0000313" key="10">
    <source>
        <dbReference type="EMBL" id="OOY34188.1"/>
    </source>
</evidence>
<dbReference type="STRING" id="2340.JV46_06010"/>
<feature type="domain" description="Cytochrome c" evidence="8">
    <location>
        <begin position="12"/>
        <end position="100"/>
    </location>
</feature>
<dbReference type="Proteomes" id="UP000030856">
    <property type="component" value="Unassembled WGS sequence"/>
</dbReference>
<reference evidence="10 12" key="2">
    <citation type="submission" date="2016-11" db="EMBL/GenBank/DDBJ databases">
        <title>Mixed transmission modes and dynamic genome evolution in an obligate animal-bacterial symbiosis.</title>
        <authorList>
            <person name="Russell S.L."/>
            <person name="Corbett-Detig R.B."/>
            <person name="Cavanaugh C.M."/>
        </authorList>
    </citation>
    <scope>NUCLEOTIDE SEQUENCE [LARGE SCALE GENOMIC DNA]</scope>
    <source>
        <strain evidence="10">MA-KB16</strain>
    </source>
</reference>
<name>A0A0B0H4V5_SOVGS</name>
<feature type="chain" id="PRO_5010611166" evidence="7">
    <location>
        <begin position="23"/>
        <end position="102"/>
    </location>
</feature>
<keyword evidence="1" id="KW-0813">Transport</keyword>
<dbReference type="RefSeq" id="WP_043117463.1">
    <property type="nucleotide sequence ID" value="NZ_JRAA01000002.1"/>
</dbReference>
<sequence>MKNIVLTSALIASAMIAAPTFAAPAKLAVCAACHGQDGNSPIPGYPTLAGKDKAYLVEQLNAFKNDTRADAVIPNNMNNQAKALSDADIDELSAHFSAQAPK</sequence>
<dbReference type="InterPro" id="IPR036909">
    <property type="entry name" value="Cyt_c-like_dom_sf"/>
</dbReference>
<dbReference type="GO" id="GO:0020037">
    <property type="term" value="F:heme binding"/>
    <property type="evidence" value="ECO:0007669"/>
    <property type="project" value="InterPro"/>
</dbReference>
<dbReference type="PANTHER" id="PTHR33751">
    <property type="entry name" value="CBB3-TYPE CYTOCHROME C OXIDASE SUBUNIT FIXP"/>
    <property type="match status" value="1"/>
</dbReference>
<dbReference type="Gene3D" id="1.10.760.10">
    <property type="entry name" value="Cytochrome c-like domain"/>
    <property type="match status" value="1"/>
</dbReference>
<evidence type="ECO:0000313" key="9">
    <source>
        <dbReference type="EMBL" id="KHF25243.1"/>
    </source>
</evidence>
<evidence type="ECO:0000256" key="5">
    <source>
        <dbReference type="ARBA" id="ARBA00023004"/>
    </source>
</evidence>
<evidence type="ECO:0000256" key="2">
    <source>
        <dbReference type="ARBA" id="ARBA00022617"/>
    </source>
</evidence>
<dbReference type="PROSITE" id="PS51007">
    <property type="entry name" value="CYTC"/>
    <property type="match status" value="1"/>
</dbReference>
<evidence type="ECO:0000313" key="12">
    <source>
        <dbReference type="Proteomes" id="UP000190962"/>
    </source>
</evidence>
<evidence type="ECO:0000256" key="1">
    <source>
        <dbReference type="ARBA" id="ARBA00022448"/>
    </source>
</evidence>